<evidence type="ECO:0000313" key="2">
    <source>
        <dbReference type="Proteomes" id="UP001365542"/>
    </source>
</evidence>
<gene>
    <name evidence="1" type="ORF">TWF694_002753</name>
</gene>
<evidence type="ECO:0000313" key="1">
    <source>
        <dbReference type="EMBL" id="KAK6533824.1"/>
    </source>
</evidence>
<accession>A0AAV9X383</accession>
<dbReference type="Proteomes" id="UP001365542">
    <property type="component" value="Unassembled WGS sequence"/>
</dbReference>
<evidence type="ECO:0008006" key="3">
    <source>
        <dbReference type="Google" id="ProtNLM"/>
    </source>
</evidence>
<keyword evidence="2" id="KW-1185">Reference proteome</keyword>
<dbReference type="EMBL" id="JAVHJO010000011">
    <property type="protein sequence ID" value="KAK6533824.1"/>
    <property type="molecule type" value="Genomic_DNA"/>
</dbReference>
<sequence length="290" mass="32571">MDISKACRGLVSPLDLVAAKLSTILSLVGSAENTLDFLIQNVRSIEIQLATVQEYVARAELSTTQRERCGNYVCDIELRTVKLISQLDLIINKLKDRSICKKPKQKTALVGKEVQNLRDQIDKIGENLSAVREEMLLSIALDDRAERRKDHFLIRNQLDVIEANTEGSDARKIKKYYKSSAQSLLADDFSNPPEYNPAASYRQQTQYGQTRQETLNPFFSPSQISFPPNSLEMDAGPIPSSIPAGVCELEAPLALPNHSSYPSWEITATPEKRGYYRGSNVPQWTNAWEH</sequence>
<proteinExistence type="predicted"/>
<comment type="caution">
    <text evidence="1">The sequence shown here is derived from an EMBL/GenBank/DDBJ whole genome shotgun (WGS) entry which is preliminary data.</text>
</comment>
<organism evidence="1 2">
    <name type="scientific">Orbilia ellipsospora</name>
    <dbReference type="NCBI Taxonomy" id="2528407"/>
    <lineage>
        <taxon>Eukaryota</taxon>
        <taxon>Fungi</taxon>
        <taxon>Dikarya</taxon>
        <taxon>Ascomycota</taxon>
        <taxon>Pezizomycotina</taxon>
        <taxon>Orbiliomycetes</taxon>
        <taxon>Orbiliales</taxon>
        <taxon>Orbiliaceae</taxon>
        <taxon>Orbilia</taxon>
    </lineage>
</organism>
<protein>
    <recommendedName>
        <fullName evidence="3">Fungal N-terminal domain-containing protein</fullName>
    </recommendedName>
</protein>
<reference evidence="1 2" key="1">
    <citation type="submission" date="2019-10" db="EMBL/GenBank/DDBJ databases">
        <authorList>
            <person name="Palmer J.M."/>
        </authorList>
    </citation>
    <scope>NUCLEOTIDE SEQUENCE [LARGE SCALE GENOMIC DNA]</scope>
    <source>
        <strain evidence="1 2">TWF694</strain>
    </source>
</reference>
<name>A0AAV9X383_9PEZI</name>
<dbReference type="AlphaFoldDB" id="A0AAV9X383"/>